<evidence type="ECO:0000313" key="3">
    <source>
        <dbReference type="Proteomes" id="UP001597163"/>
    </source>
</evidence>
<reference evidence="3" key="1">
    <citation type="journal article" date="2019" name="Int. J. Syst. Evol. Microbiol.">
        <title>The Global Catalogue of Microorganisms (GCM) 10K type strain sequencing project: providing services to taxonomists for standard genome sequencing and annotation.</title>
        <authorList>
            <consortium name="The Broad Institute Genomics Platform"/>
            <consortium name="The Broad Institute Genome Sequencing Center for Infectious Disease"/>
            <person name="Wu L."/>
            <person name="Ma J."/>
        </authorList>
    </citation>
    <scope>NUCLEOTIDE SEQUENCE [LARGE SCALE GENOMIC DNA]</scope>
    <source>
        <strain evidence="3">CCUG 63246</strain>
    </source>
</reference>
<gene>
    <name evidence="2" type="ORF">ACFQ2E_00605</name>
</gene>
<dbReference type="Proteomes" id="UP001597163">
    <property type="component" value="Unassembled WGS sequence"/>
</dbReference>
<accession>A0ABW3R738</accession>
<protein>
    <recommendedName>
        <fullName evidence="4">DUF3221 domain-containing protein</fullName>
    </recommendedName>
</protein>
<dbReference type="EMBL" id="JBHTLJ010000001">
    <property type="protein sequence ID" value="MFD1160894.1"/>
    <property type="molecule type" value="Genomic_DNA"/>
</dbReference>
<feature type="signal peptide" evidence="1">
    <location>
        <begin position="1"/>
        <end position="20"/>
    </location>
</feature>
<feature type="chain" id="PRO_5045339606" description="DUF3221 domain-containing protein" evidence="1">
    <location>
        <begin position="21"/>
        <end position="126"/>
    </location>
</feature>
<evidence type="ECO:0008006" key="4">
    <source>
        <dbReference type="Google" id="ProtNLM"/>
    </source>
</evidence>
<name>A0ABW3R738_9FLAO</name>
<dbReference type="RefSeq" id="WP_311935078.1">
    <property type="nucleotide sequence ID" value="NZ_JAVSCK010000001.1"/>
</dbReference>
<evidence type="ECO:0000313" key="2">
    <source>
        <dbReference type="EMBL" id="MFD1160894.1"/>
    </source>
</evidence>
<sequence length="126" mass="14306">MKTNVLLKLIGFSLSVFTLASFTVSPNSNDNSATLTIQDEMVVNAVYDGHEEYGYNFIAKNKDGEEYTITFQEIKEELLSEFDLKSEILIGKSFSITYQTRIEATIDDDGFEDEEEINTIINLKKL</sequence>
<keyword evidence="3" id="KW-1185">Reference proteome</keyword>
<organism evidence="2 3">
    <name type="scientific">Hwangdonia seohaensis</name>
    <dbReference type="NCBI Taxonomy" id="1240727"/>
    <lineage>
        <taxon>Bacteria</taxon>
        <taxon>Pseudomonadati</taxon>
        <taxon>Bacteroidota</taxon>
        <taxon>Flavobacteriia</taxon>
        <taxon>Flavobacteriales</taxon>
        <taxon>Flavobacteriaceae</taxon>
        <taxon>Hwangdonia</taxon>
    </lineage>
</organism>
<keyword evidence="1" id="KW-0732">Signal</keyword>
<proteinExistence type="predicted"/>
<evidence type="ECO:0000256" key="1">
    <source>
        <dbReference type="SAM" id="SignalP"/>
    </source>
</evidence>
<comment type="caution">
    <text evidence="2">The sequence shown here is derived from an EMBL/GenBank/DDBJ whole genome shotgun (WGS) entry which is preliminary data.</text>
</comment>